<feature type="compositionally biased region" description="Low complexity" evidence="1">
    <location>
        <begin position="1244"/>
        <end position="1255"/>
    </location>
</feature>
<feature type="transmembrane region" description="Helical" evidence="2">
    <location>
        <begin position="12"/>
        <end position="35"/>
    </location>
</feature>
<accession>A0AA85ITT2</accession>
<dbReference type="GO" id="GO:0005938">
    <property type="term" value="C:cell cortex"/>
    <property type="evidence" value="ECO:0007669"/>
    <property type="project" value="TreeGrafter"/>
</dbReference>
<keyword evidence="5" id="KW-1185">Reference proteome</keyword>
<feature type="domain" description="Cell morphogenesis protein C-terminal" evidence="4">
    <location>
        <begin position="3122"/>
        <end position="3244"/>
    </location>
</feature>
<feature type="region of interest" description="Disordered" evidence="1">
    <location>
        <begin position="2156"/>
        <end position="2212"/>
    </location>
</feature>
<feature type="domain" description="Cell morphogenesis protein C-terminal" evidence="4">
    <location>
        <begin position="3374"/>
        <end position="3510"/>
    </location>
</feature>
<dbReference type="WBParaSite" id="TREG1_12140.1">
    <property type="protein sequence ID" value="TREG1_12140.1"/>
    <property type="gene ID" value="TREG1_12140"/>
</dbReference>
<dbReference type="Proteomes" id="UP000050795">
    <property type="component" value="Unassembled WGS sequence"/>
</dbReference>
<reference evidence="5" key="1">
    <citation type="submission" date="2022-06" db="EMBL/GenBank/DDBJ databases">
        <authorList>
            <person name="Berger JAMES D."/>
            <person name="Berger JAMES D."/>
        </authorList>
    </citation>
    <scope>NUCLEOTIDE SEQUENCE [LARGE SCALE GENOMIC DNA]</scope>
</reference>
<feature type="compositionally biased region" description="Polar residues" evidence="1">
    <location>
        <begin position="2745"/>
        <end position="2776"/>
    </location>
</feature>
<dbReference type="GO" id="GO:0030427">
    <property type="term" value="C:site of polarized growth"/>
    <property type="evidence" value="ECO:0007669"/>
    <property type="project" value="TreeGrafter"/>
</dbReference>
<dbReference type="GO" id="GO:0031175">
    <property type="term" value="P:neuron projection development"/>
    <property type="evidence" value="ECO:0007669"/>
    <property type="project" value="TreeGrafter"/>
</dbReference>
<dbReference type="InterPro" id="IPR025614">
    <property type="entry name" value="Cell_morpho_N"/>
</dbReference>
<feature type="region of interest" description="Disordered" evidence="1">
    <location>
        <begin position="4147"/>
        <end position="4177"/>
    </location>
</feature>
<proteinExistence type="predicted"/>
<sequence length="4420" mass="489422">MRLNEDPAYENLISAFGVAAEFALPSLVSTLSLWYRSQHSSGKYYQLHQLHCFASPNKLNENDIPVATQRPSEDSHIFDVTQATSVPPNKSVKCASESASLSKSNHVFPPDASVIFERRDLAIDIIFCHVILAVLRQLPFHPGHNDVIELILEQCFRRFNYREDLQPKNSENINLVADLYAEIVGLLFQSRFALVRHKFMGCLNDLRSKENSPNNRASIVSLIMGMKFFRVKMHPIEDFVNCFNFLQELGQYFLEVKEIEIKHVLSDLFVEILLPVAAVARQEVNIPALKTFVENLYPTSLELASKKKHVPALFPLVTCLLCVGTKPFFLNNWTNFLSICLSHLKNRTSKVALVSLQSLSCILWVYIVRIKGEKHTETQNKLHTIINSLFPKNQKIILPKDAPINIFVRIIQFIAHEKLDFAMKEVIIDRLGVNGSQKTLVMPERINVGLCAFLLIAHGLQQKDGEPPMPQQCIGAGGVGGGFRQAVIKRSFHGTNLNEALGSLLGIQSYLVPVRRAFELILRQLDTQVCRTMMLPKQEVTQKEFDELMTADRKPKLDLLKTCVACIPRLLPIDMTKQEILEILAKVCLHVDEDVRKMAQQAMANLIVELPAYRVKTIQVFIHFIQKICLKTLFHLLNNWKLALQKDGAVTPNMAEKSALYEAEGFALVMLCSCRSITRRLAVYILRKCRALLNLIQSATYDPTLKQSNDVREMCCIDVLDRSVPMVLKRLLPILPLSERSALSSVSTLDFSVFTERSHPVWFSGSTAPTYSPIVLPANCLNNNQYSGLMSGNDVQHNETRFGNLSSRHDLNRPNYHNNNSPCGGDSVTANISEKSKLDETSVQETFTKIVRPSISGLLATSRTLDSQNVQTSKPCSSTTPVHRRPSQYNQQVQHTQQAYIMQPTQERVVLADVWGTCLSVVFSSSSLPASCPMAIKSAWSILFQRISALFPLIDPSAQIAENRASSLLRTASKKPANEREQFVPLWHNYVVVGCCIAPSSTGIRISKPPDTCYQPELRVQKHSPDCGTKRDTLHCRDSSRSPTQPDEIQNQTTDSNANSSTSRATMSNSPCSNWPNSTDLKHSASYGKVNARDLVKLLVPLLRCEQSEIRDSAIGGLGRINPAAFRDVLEDLQPLLKESFDRKQENLRRRRRRDGLRSALIKILSLMAQTGVFAHPESNSVTPQGALIPQLLDYIDGMRSYLESVSDQLLSPVSHTHTSSASLNILASMPSASSSQQVGTSGSNTSNQVSGSISSGSVVNSLPTPLSSGPSVSEAYLLNEIRLHFCIFTKELIRRLPKQSRANLLPPTLRHQLFILLSHWSAHYDHVMGTYFGSEGPVPIQSCFNNSNVDFTEHTTGSSGAVGVSPSNEISPGFIGPHHQLVNDNFLQSVNNLSLNNVTPSGSTDSTANLTIPLNQASHSPTFQQKVSNNEQTEGLDSLEYCLWIDLIWLSNQAMAALGAAVPGSDSVYGSCSDRSNGTSCSNVCTPSPGYVLRWISGLLVARDTALSSSPWLWFCPITSRGLLHNTLNPGGASLCGNSHTRSRTIAAGGGRRLDSLLRQLGEETLVLLLDFNIDNSGLFNWVVDQCYTSSNISLSTACFECICLIMSNIPNFTCDHTVLITLCLIFIDHPSRFLSDRAFYLLRVLYRRFFIERAEILYKQVHSVESKKPYSDKDSPQSQSSTCNQPNCECTQLSTYLRINKLFYRSFNYWLPCEVVRQFAAQHPDYTLTIFSEVSRRLENAREGLRVPLLHLLSPWFVNVELVDLIEGEVFDSPDHNLDMDDDFSYTEKENDPFSMSNYEKPSDIVDVSNSNNNTSDQQQQHVRKDNPEYRIRLSKRYKRSKSLLNAESLRYDPDDTDADSDNINHQRSFKSLSLLRMRARQAMMGENTDLHSPRSFRSSNLCYNNSHFRNGCKATYATNNAALWSTVPPTLRSKGWGSKQATEFVLTNLFYLTLRLADCPTSSEALKQLWITLIRHRSANLRVIVRYLIIVTSLAPGTLLIHVKRILAYLASEQPESVIGELMVEMQTIDGIGLIVEPSPNLPFFHVIASIPQRKSNEDIQSSKVKSFIKHYSSSKMFEDSLKKPTSHTLPSQDGLVQPDAELIALGLDSAHNSNTTTRTRTLRSAVGGKYDCHNVNGTSNTSTVTPAVTMRPKSATCQPCGNRSSKDDPQIEMRNTGKHSTSISPASGTANDNLTSMSETPGTQKSHCLPLSSNCQLVEGSDGEPEIDVDTFEGLGKRGLPLDDKYATLRAKDIANLLIQPIPKDFESSDSVSDCDLPNVSHRGTTFPNTYAAQERSGFSSTLPNQVNEISRLQMCGRTLRQPKYLKEFRERRFKWFSSSKNETISSLAMDAHLHSASLPPNLTDLPPLPLALPTSISTILSLSSRGSTGSNTCILPVNLSSADKRSNTGSDKMDNKPNSVRIRTCSNSVGKISFDCNSKPLPMPINGGYQAPLGSWLSEPLVIGGSVVFSGGWPPAGPRSPLVLILAGGLTQCRDIRIDWTQHLPVMLLGVFLGIDHCRALIQEESKQLLVSLLDQVCPHHDALHLLRLELEANLRRLAHPSALPGPRVQDYRLTFDGGPYCEKFNLVIDPFMTIESDNLFSSPIVSSRTVKYDDTEQFKNMPSTEKEPDGDSHTTSLDLLPLKDIDVTASLAASPSSPNCSPPMITQLQTNPTPLIKQGRLSDSMFSLTSTATLIPRHQDVNVSEPQYFNDTTMHKSNIVNNSNNQTIDVSEKHVLRSKTLSNATRPSSVYTSSQPSKTATTNHVQTSNYHPLKMEKSKKVKESDLKLLEEAIQQLRCILLDGLGQALWTWEDFNMQRNSFNSTIQSTYQYECNQIFSNEKPEIKESTIKTKMNMNSLEQLVKLVARILSLSEAGSEEAENCLQCLHGPPHDHNKRGVVVDQDDNCKDTWSDHSNYCLVARLSQAALNTGLSCPSRHYASRSLQIHRALGAHLDKKSLSQLLARLGETVSDGNEEMQGYVAELFVTQEAAIHHLKTRSDSLLEPVSTLAPDPASPSSSSISGNGRKSIQIIISNRKSSVHLNTVVPVNDSPTLKSDQANSPSSERVSSSPSSIPSTPSHFTKKSHTSVTSSPKLINQNNSVCLLPAAERADLIVGIFWTGVLLLESDFEHEYSVGLKLLSLVIPSVCASNPRHSSTAHGSRINLSDRAQKMLNQLRWNPYFPGILSLVIKGCSSPNLVDQACRLLIILIPFLTHPLVVPCGRMGLPIQISLPIVLLTLMPMLTTAWDEDPSTSVPINPYEMSSEQFSFLQGGFLGRGVSSSLNIIPRALGSWTSCYCTAHTSFANPNSTVASNSKMRTDSVGLFGNYSSNSLGVFSGAESTLNLNMIGTGSINRDVNSIPKSPVLRPKNPVCIQAAESLAQAALKIDPVQFSNLALVLRLYASGNFSKDVDQWSKCVICYLLEGCGSNAPRMLKHINMLLTSGPPCLQLPLLKVAYLFLQQVDINQPDLGSSLQNFITSIIGQFLGTNLWSYVIPILQVTVSRSAVLSTVPETPAYTLPGLDPSGSGRILDFAVAAAAVAVPLPESEPPRLELAGPVLDFTFNVFQEAPLLAPEFAPSSSSNANLENISKVDTASYDFSPLKGNRKDYIDASDIGLTETFVSASGGWSKPGSCQSRLREKLYRLVGCYGMPAQQCISAPRSPSVIFSQSTETLDPQLSVHSSSETTSVVDISNSDDIRLDDTSSGEQTAVFRDLDTYLDAQLMNINFLGVPDCRLASTSASMSEDEPRRPWGVRGQAITCHFDLNGDGSESIANETFAGLSRPIQTIETKIITPAESDYLSSTYHQSRTNSLPQLTAFIDNRSDGVKHTDSKNLNTNRYSTITISNNYTDCNVDNRYSTGSRDEQQLHMDIQGASSSLIWKSFTEESNTAVQLDRADNDYMSLLYTTRKSDTLSEEDCEMKSSKTSQTKKRLNVNMRNSRAEHVSFDLGDGTEEVEGEDSEVENTTRTTTTIGGSVQNYEEENRQSNAKGILVSHSHCQSHKNAHTTLQSNAVHLPSASIVRFASIQVLNNSNCDYIDYSAAKSRPNIYFPRCYVSCRNELGLRDKQHIQILKKSEHQSTNHRYRVCNTRNSLLGQIKRSASTSELSVNKQQYILIESSDGNKSFTNSLLLSPLSYRSEVNSNRDRNTFGQSSSSLSSSRSSSPKLSNNEFKQPISDLIITDNNNNGDNDDNNNTSTVKAVSSWTCSSSLISPQSIPFSPSLSVSSSSAAASVHSSHSSLHYTETGGRNKKSNHYFPAVTKMHRSTSDSSINCSGKKIIYVRRQQQHEHGEQHSDQQQHHKRHSAHINENAQNFASSECASLNKIVSVQSSTSLCNWRNPLTTEQKWLELESILHSTTCSRLNEQQMLMCMLNELPQSYQELVSRYIIALKQTINLSGYSWTESNRFSSLAAIH</sequence>
<dbReference type="PANTHER" id="PTHR12295">
    <property type="entry name" value="FURRY-RELATED"/>
    <property type="match status" value="1"/>
</dbReference>
<feature type="region of interest" description="Disordered" evidence="1">
    <location>
        <begin position="1022"/>
        <end position="1077"/>
    </location>
</feature>
<organism evidence="5 6">
    <name type="scientific">Trichobilharzia regenti</name>
    <name type="common">Nasal bird schistosome</name>
    <dbReference type="NCBI Taxonomy" id="157069"/>
    <lineage>
        <taxon>Eukaryota</taxon>
        <taxon>Metazoa</taxon>
        <taxon>Spiralia</taxon>
        <taxon>Lophotrochozoa</taxon>
        <taxon>Platyhelminthes</taxon>
        <taxon>Trematoda</taxon>
        <taxon>Digenea</taxon>
        <taxon>Strigeidida</taxon>
        <taxon>Schistosomatoidea</taxon>
        <taxon>Schistosomatidae</taxon>
        <taxon>Trichobilharzia</taxon>
    </lineage>
</organism>
<evidence type="ECO:0000256" key="2">
    <source>
        <dbReference type="SAM" id="Phobius"/>
    </source>
</evidence>
<dbReference type="Pfam" id="PF14225">
    <property type="entry name" value="MOR2-PAG1_C"/>
    <property type="match status" value="2"/>
</dbReference>
<feature type="compositionally biased region" description="Basic and acidic residues" evidence="1">
    <location>
        <begin position="1022"/>
        <end position="1040"/>
    </location>
</feature>
<evidence type="ECO:0000313" key="5">
    <source>
        <dbReference type="Proteomes" id="UP000050795"/>
    </source>
</evidence>
<evidence type="ECO:0000256" key="1">
    <source>
        <dbReference type="SAM" id="MobiDB-lite"/>
    </source>
</evidence>
<evidence type="ECO:0008006" key="7">
    <source>
        <dbReference type="Google" id="ProtNLM"/>
    </source>
</evidence>
<dbReference type="InterPro" id="IPR025481">
    <property type="entry name" value="Cell_Morphogen_C"/>
</dbReference>
<reference evidence="6" key="2">
    <citation type="submission" date="2023-11" db="UniProtKB">
        <authorList>
            <consortium name="WormBaseParasite"/>
        </authorList>
    </citation>
    <scope>IDENTIFICATION</scope>
</reference>
<evidence type="ECO:0000313" key="6">
    <source>
        <dbReference type="WBParaSite" id="TREG1_12140.1"/>
    </source>
</evidence>
<evidence type="ECO:0000259" key="4">
    <source>
        <dbReference type="Pfam" id="PF14225"/>
    </source>
</evidence>
<feature type="compositionally biased region" description="Low complexity" evidence="1">
    <location>
        <begin position="1807"/>
        <end position="1823"/>
    </location>
</feature>
<dbReference type="SUPFAM" id="SSF48371">
    <property type="entry name" value="ARM repeat"/>
    <property type="match status" value="1"/>
</dbReference>
<dbReference type="InterPro" id="IPR016024">
    <property type="entry name" value="ARM-type_fold"/>
</dbReference>
<dbReference type="InterPro" id="IPR039867">
    <property type="entry name" value="Furry/Tao3/Mor2"/>
</dbReference>
<dbReference type="PANTHER" id="PTHR12295:SF30">
    <property type="entry name" value="PROTEIN FURRY"/>
    <property type="match status" value="1"/>
</dbReference>
<feature type="compositionally biased region" description="Polar residues" evidence="1">
    <location>
        <begin position="2182"/>
        <end position="2212"/>
    </location>
</feature>
<feature type="compositionally biased region" description="Low complexity" evidence="1">
    <location>
        <begin position="3066"/>
        <end position="3084"/>
    </location>
</feature>
<feature type="domain" description="Cell morphogenesis protein N-terminal" evidence="3">
    <location>
        <begin position="117"/>
        <end position="628"/>
    </location>
</feature>
<keyword evidence="2" id="KW-0812">Transmembrane</keyword>
<feature type="region of interest" description="Disordered" evidence="1">
    <location>
        <begin position="1235"/>
        <end position="1255"/>
    </location>
</feature>
<name>A0AA85ITT2_TRIRE</name>
<feature type="region of interest" description="Disordered" evidence="1">
    <location>
        <begin position="3051"/>
        <end position="3097"/>
    </location>
</feature>
<feature type="compositionally biased region" description="Basic and acidic residues" evidence="1">
    <location>
        <begin position="4291"/>
        <end position="4304"/>
    </location>
</feature>
<evidence type="ECO:0000259" key="3">
    <source>
        <dbReference type="Pfam" id="PF14222"/>
    </source>
</evidence>
<keyword evidence="2" id="KW-0472">Membrane</keyword>
<feature type="compositionally biased region" description="Polar residues" evidence="1">
    <location>
        <begin position="1041"/>
        <end position="1077"/>
    </location>
</feature>
<feature type="compositionally biased region" description="Low complexity" evidence="1">
    <location>
        <begin position="4158"/>
        <end position="4169"/>
    </location>
</feature>
<feature type="region of interest" description="Disordered" evidence="1">
    <location>
        <begin position="4290"/>
        <end position="4310"/>
    </location>
</feature>
<feature type="compositionally biased region" description="Polar residues" evidence="1">
    <location>
        <begin position="3055"/>
        <end position="3065"/>
    </location>
</feature>
<protein>
    <recommendedName>
        <fullName evidence="7">Protein furry</fullName>
    </recommendedName>
</protein>
<feature type="region of interest" description="Disordered" evidence="1">
    <location>
        <begin position="1791"/>
        <end position="1833"/>
    </location>
</feature>
<feature type="region of interest" description="Disordered" evidence="1">
    <location>
        <begin position="2745"/>
        <end position="2784"/>
    </location>
</feature>
<dbReference type="Pfam" id="PF14222">
    <property type="entry name" value="MOR2-PAG1_N"/>
    <property type="match status" value="1"/>
</dbReference>
<keyword evidence="2" id="KW-1133">Transmembrane helix</keyword>
<dbReference type="GO" id="GO:0000902">
    <property type="term" value="P:cell morphogenesis"/>
    <property type="evidence" value="ECO:0007669"/>
    <property type="project" value="InterPro"/>
</dbReference>